<evidence type="ECO:0000313" key="4">
    <source>
        <dbReference type="Proteomes" id="UP000327013"/>
    </source>
</evidence>
<keyword evidence="1" id="KW-1133">Transmembrane helix</keyword>
<dbReference type="GO" id="GO:0009055">
    <property type="term" value="F:electron transfer activity"/>
    <property type="evidence" value="ECO:0007669"/>
    <property type="project" value="InterPro"/>
</dbReference>
<dbReference type="Pfam" id="PF02298">
    <property type="entry name" value="Cu_bind_like"/>
    <property type="match status" value="1"/>
</dbReference>
<sequence>MCCTIGNWTLISGNDVITLATAGRKWYICGVAKHCENGNQKLAITVLPQTVSPAPSPISAAKGSIKHICYGWMVAVFGILVMVMVYYS</sequence>
<dbReference type="PROSITE" id="PS51485">
    <property type="entry name" value="PHYTOCYANIN"/>
    <property type="match status" value="1"/>
</dbReference>
<dbReference type="OrthoDB" id="687943at2759"/>
<dbReference type="EMBL" id="CM017325">
    <property type="protein sequence ID" value="KAE8056483.1"/>
    <property type="molecule type" value="Genomic_DNA"/>
</dbReference>
<dbReference type="Proteomes" id="UP000327013">
    <property type="component" value="Chromosome 5"/>
</dbReference>
<dbReference type="InterPro" id="IPR008972">
    <property type="entry name" value="Cupredoxin"/>
</dbReference>
<feature type="transmembrane region" description="Helical" evidence="1">
    <location>
        <begin position="68"/>
        <end position="87"/>
    </location>
</feature>
<proteinExistence type="predicted"/>
<reference evidence="3 4" key="1">
    <citation type="submission" date="2019-06" db="EMBL/GenBank/DDBJ databases">
        <title>A chromosomal-level reference genome of Carpinus fangiana (Coryloideae, Betulaceae).</title>
        <authorList>
            <person name="Yang X."/>
            <person name="Wang Z."/>
            <person name="Zhang L."/>
            <person name="Hao G."/>
            <person name="Liu J."/>
            <person name="Yang Y."/>
        </authorList>
    </citation>
    <scope>NUCLEOTIDE SEQUENCE [LARGE SCALE GENOMIC DNA]</scope>
    <source>
        <strain evidence="3">Cfa_2016G</strain>
        <tissue evidence="3">Leaf</tissue>
    </source>
</reference>
<evidence type="ECO:0000259" key="2">
    <source>
        <dbReference type="PROSITE" id="PS51485"/>
    </source>
</evidence>
<dbReference type="SUPFAM" id="SSF49503">
    <property type="entry name" value="Cupredoxins"/>
    <property type="match status" value="1"/>
</dbReference>
<evidence type="ECO:0000313" key="3">
    <source>
        <dbReference type="EMBL" id="KAE8056483.1"/>
    </source>
</evidence>
<gene>
    <name evidence="3" type="ORF">FH972_013254</name>
</gene>
<dbReference type="AlphaFoldDB" id="A0A5N6R7S1"/>
<keyword evidence="1" id="KW-0472">Membrane</keyword>
<dbReference type="InterPro" id="IPR003245">
    <property type="entry name" value="Phytocyanin_dom"/>
</dbReference>
<keyword evidence="1" id="KW-0812">Transmembrane</keyword>
<organism evidence="3 4">
    <name type="scientific">Carpinus fangiana</name>
    <dbReference type="NCBI Taxonomy" id="176857"/>
    <lineage>
        <taxon>Eukaryota</taxon>
        <taxon>Viridiplantae</taxon>
        <taxon>Streptophyta</taxon>
        <taxon>Embryophyta</taxon>
        <taxon>Tracheophyta</taxon>
        <taxon>Spermatophyta</taxon>
        <taxon>Magnoliopsida</taxon>
        <taxon>eudicotyledons</taxon>
        <taxon>Gunneridae</taxon>
        <taxon>Pentapetalae</taxon>
        <taxon>rosids</taxon>
        <taxon>fabids</taxon>
        <taxon>Fagales</taxon>
        <taxon>Betulaceae</taxon>
        <taxon>Carpinus</taxon>
    </lineage>
</organism>
<name>A0A5N6R7S1_9ROSI</name>
<protein>
    <recommendedName>
        <fullName evidence="2">Phytocyanin domain-containing protein</fullName>
    </recommendedName>
</protein>
<evidence type="ECO:0000256" key="1">
    <source>
        <dbReference type="SAM" id="Phobius"/>
    </source>
</evidence>
<keyword evidence="4" id="KW-1185">Reference proteome</keyword>
<dbReference type="Gene3D" id="2.60.40.420">
    <property type="entry name" value="Cupredoxins - blue copper proteins"/>
    <property type="match status" value="1"/>
</dbReference>
<feature type="domain" description="Phytocyanin" evidence="2">
    <location>
        <begin position="1"/>
        <end position="48"/>
    </location>
</feature>
<accession>A0A5N6R7S1</accession>